<organism evidence="1 2">
    <name type="scientific">Camelimonas abortus</name>
    <dbReference type="NCBI Taxonomy" id="1017184"/>
    <lineage>
        <taxon>Bacteria</taxon>
        <taxon>Pseudomonadati</taxon>
        <taxon>Pseudomonadota</taxon>
        <taxon>Alphaproteobacteria</taxon>
        <taxon>Hyphomicrobiales</taxon>
        <taxon>Chelatococcaceae</taxon>
        <taxon>Camelimonas</taxon>
    </lineage>
</organism>
<keyword evidence="2" id="KW-1185">Reference proteome</keyword>
<evidence type="ECO:0000313" key="2">
    <source>
        <dbReference type="Proteomes" id="UP001595536"/>
    </source>
</evidence>
<proteinExistence type="predicted"/>
<sequence>MTDDIKLLPMPKGEAVGMYQAWSYDQMQAYARANVLHHTATLQAEIEALRAEWDALRAESANAGGMSDEHEQR</sequence>
<evidence type="ECO:0000313" key="1">
    <source>
        <dbReference type="EMBL" id="MFC3267244.1"/>
    </source>
</evidence>
<reference evidence="2" key="1">
    <citation type="journal article" date="2019" name="Int. J. Syst. Evol. Microbiol.">
        <title>The Global Catalogue of Microorganisms (GCM) 10K type strain sequencing project: providing services to taxonomists for standard genome sequencing and annotation.</title>
        <authorList>
            <consortium name="The Broad Institute Genomics Platform"/>
            <consortium name="The Broad Institute Genome Sequencing Center for Infectious Disease"/>
            <person name="Wu L."/>
            <person name="Ma J."/>
        </authorList>
    </citation>
    <scope>NUCLEOTIDE SEQUENCE [LARGE SCALE GENOMIC DNA]</scope>
    <source>
        <strain evidence="2">CCM 7941</strain>
    </source>
</reference>
<dbReference type="Proteomes" id="UP001595536">
    <property type="component" value="Unassembled WGS sequence"/>
</dbReference>
<dbReference type="EMBL" id="JBHRUV010000098">
    <property type="protein sequence ID" value="MFC3267244.1"/>
    <property type="molecule type" value="Genomic_DNA"/>
</dbReference>
<dbReference type="RefSeq" id="WP_376828563.1">
    <property type="nucleotide sequence ID" value="NZ_JBHLWR010000003.1"/>
</dbReference>
<gene>
    <name evidence="1" type="ORF">ACFOEX_12925</name>
</gene>
<comment type="caution">
    <text evidence="1">The sequence shown here is derived from an EMBL/GenBank/DDBJ whole genome shotgun (WGS) entry which is preliminary data.</text>
</comment>
<protein>
    <submittedName>
        <fullName evidence="1">Uncharacterized protein</fullName>
    </submittedName>
</protein>
<accession>A0ABV7LI01</accession>
<name>A0ABV7LI01_9HYPH</name>